<reference evidence="10" key="2">
    <citation type="submission" date="2021-04" db="EMBL/GenBank/DDBJ databases">
        <title>Genome-wide patterns of bracovirus chromosomal integration into multiple host tissues during parasitism.</title>
        <authorList>
            <person name="Chebbi M.A.C."/>
        </authorList>
    </citation>
    <scope>NUCLEOTIDE SEQUENCE</scope>
    <source>
        <tissue evidence="10">Whole body</tissue>
    </source>
</reference>
<keyword evidence="7" id="KW-0175">Coiled coil</keyword>
<feature type="region of interest" description="Disordered" evidence="8">
    <location>
        <begin position="1"/>
        <end position="28"/>
    </location>
</feature>
<dbReference type="Proteomes" id="UP000729913">
    <property type="component" value="Unassembled WGS sequence"/>
</dbReference>
<evidence type="ECO:0000256" key="6">
    <source>
        <dbReference type="PROSITE-ProRule" id="PRU00042"/>
    </source>
</evidence>
<dbReference type="InterPro" id="IPR002058">
    <property type="entry name" value="PAP_assoc"/>
</dbReference>
<feature type="compositionally biased region" description="Basic and acidic residues" evidence="8">
    <location>
        <begin position="1659"/>
        <end position="1668"/>
    </location>
</feature>
<feature type="non-terminal residue" evidence="10">
    <location>
        <position position="1"/>
    </location>
</feature>
<dbReference type="Pfam" id="PF22600">
    <property type="entry name" value="MTPAP-like_central"/>
    <property type="match status" value="1"/>
</dbReference>
<keyword evidence="2" id="KW-0677">Repeat</keyword>
<evidence type="ECO:0000256" key="7">
    <source>
        <dbReference type="SAM" id="Coils"/>
    </source>
</evidence>
<feature type="region of interest" description="Disordered" evidence="8">
    <location>
        <begin position="1470"/>
        <end position="1491"/>
    </location>
</feature>
<evidence type="ECO:0000256" key="2">
    <source>
        <dbReference type="ARBA" id="ARBA00022737"/>
    </source>
</evidence>
<dbReference type="InterPro" id="IPR013087">
    <property type="entry name" value="Znf_C2H2_type"/>
</dbReference>
<dbReference type="OrthoDB" id="407432at2759"/>
<dbReference type="GO" id="GO:0000981">
    <property type="term" value="F:DNA-binding transcription factor activity, RNA polymerase II-specific"/>
    <property type="evidence" value="ECO:0007669"/>
    <property type="project" value="TreeGrafter"/>
</dbReference>
<dbReference type="SMART" id="SM00451">
    <property type="entry name" value="ZnF_U1"/>
    <property type="match status" value="16"/>
</dbReference>
<feature type="compositionally biased region" description="Polar residues" evidence="8">
    <location>
        <begin position="275"/>
        <end position="289"/>
    </location>
</feature>
<dbReference type="InterPro" id="IPR054708">
    <property type="entry name" value="MTPAP-like_central"/>
</dbReference>
<dbReference type="InterPro" id="IPR003604">
    <property type="entry name" value="Matrin/U1-like-C_Znf_C2H2"/>
</dbReference>
<dbReference type="GO" id="GO:0005634">
    <property type="term" value="C:nucleus"/>
    <property type="evidence" value="ECO:0007669"/>
    <property type="project" value="TreeGrafter"/>
</dbReference>
<evidence type="ECO:0000256" key="4">
    <source>
        <dbReference type="ARBA" id="ARBA00022833"/>
    </source>
</evidence>
<dbReference type="PROSITE" id="PS00028">
    <property type="entry name" value="ZINC_FINGER_C2H2_1"/>
    <property type="match status" value="10"/>
</dbReference>
<evidence type="ECO:0000313" key="11">
    <source>
        <dbReference type="Proteomes" id="UP000729913"/>
    </source>
</evidence>
<dbReference type="PROSITE" id="PS50157">
    <property type="entry name" value="ZINC_FINGER_C2H2_2"/>
    <property type="match status" value="2"/>
</dbReference>
<evidence type="ECO:0000256" key="1">
    <source>
        <dbReference type="ARBA" id="ARBA00022723"/>
    </source>
</evidence>
<comment type="caution">
    <text evidence="10">The sequence shown here is derived from an EMBL/GenBank/DDBJ whole genome shotgun (WGS) entry which is preliminary data.</text>
</comment>
<proteinExistence type="predicted"/>
<feature type="domain" description="C2H2-type" evidence="9">
    <location>
        <begin position="1156"/>
        <end position="1185"/>
    </location>
</feature>
<dbReference type="EMBL" id="JAAOIC020000067">
    <property type="protein sequence ID" value="KAG8034786.1"/>
    <property type="molecule type" value="Genomic_DNA"/>
</dbReference>
<feature type="domain" description="C2H2-type" evidence="9">
    <location>
        <begin position="638"/>
        <end position="662"/>
    </location>
</feature>
<dbReference type="Pfam" id="PF12756">
    <property type="entry name" value="zf-C2H2_2"/>
    <property type="match status" value="1"/>
</dbReference>
<keyword evidence="4" id="KW-0862">Zinc</keyword>
<dbReference type="InterPro" id="IPR041661">
    <property type="entry name" value="ZN622/Rei1/Reh1_Znf-C2H2"/>
</dbReference>
<reference evidence="10" key="1">
    <citation type="submission" date="2020-03" db="EMBL/GenBank/DDBJ databases">
        <authorList>
            <person name="Chebbi M.A."/>
            <person name="Drezen J.M."/>
        </authorList>
    </citation>
    <scope>NUCLEOTIDE SEQUENCE</scope>
    <source>
        <tissue evidence="10">Whole body</tissue>
    </source>
</reference>
<dbReference type="GO" id="GO:1990817">
    <property type="term" value="F:poly(A) RNA polymerase activity"/>
    <property type="evidence" value="ECO:0007669"/>
    <property type="project" value="UniProtKB-ARBA"/>
</dbReference>
<dbReference type="Pfam" id="PF03828">
    <property type="entry name" value="PAP_assoc"/>
    <property type="match status" value="1"/>
</dbReference>
<feature type="compositionally biased region" description="Polar residues" evidence="8">
    <location>
        <begin position="243"/>
        <end position="267"/>
    </location>
</feature>
<dbReference type="SMART" id="SM00355">
    <property type="entry name" value="ZnF_C2H2"/>
    <property type="match status" value="19"/>
</dbReference>
<evidence type="ECO:0000256" key="8">
    <source>
        <dbReference type="SAM" id="MobiDB-lite"/>
    </source>
</evidence>
<feature type="region of interest" description="Disordered" evidence="8">
    <location>
        <begin position="1643"/>
        <end position="1671"/>
    </location>
</feature>
<evidence type="ECO:0000313" key="10">
    <source>
        <dbReference type="EMBL" id="KAG8034786.1"/>
    </source>
</evidence>
<keyword evidence="3 6" id="KW-0863">Zinc-finger</keyword>
<evidence type="ECO:0000259" key="9">
    <source>
        <dbReference type="PROSITE" id="PS50157"/>
    </source>
</evidence>
<gene>
    <name evidence="10" type="ORF">G9C98_007862</name>
</gene>
<dbReference type="GO" id="GO:0000977">
    <property type="term" value="F:RNA polymerase II transcription regulatory region sequence-specific DNA binding"/>
    <property type="evidence" value="ECO:0007669"/>
    <property type="project" value="TreeGrafter"/>
</dbReference>
<evidence type="ECO:0000256" key="5">
    <source>
        <dbReference type="ARBA" id="ARBA00022842"/>
    </source>
</evidence>
<sequence length="2385" mass="278302">DPENQSGKQSDKQMASESKNYPKNITGKSQTDDDKLLYCYICNVEQTWKEHKISSSHQSHLQYFLKNFEESSAAYVKCKLCSNQIFKSSLKKHAAKKHQLIPWYRPLDESISYFINFIKPRKEVYECLLCNKEFKSWFMALKHIDLPKHQVRLKNTIKEDVDKDRLSMRFCEKSINHYIFSNGASRARCLVCNVIFEEYNAVDEHFTDETHKKNLNTNNINPILSLDDSMSFLLKDLKISDPKNSTTDDSPGISNSESRASTSSGYGSTFRDPKLNNNNSDNEDIASNKSSEKIEVISPSELKISSEKPAIKKEVNQLLFYSKSIINWSKLENLILRFFENYIFIGDNYYYCNLCGLSYPFVSFMSAHLDESDHQYWLLHEQKETWSNGYKAPYMPIFIELLISNNIFPHYLTKLKCFSCQTVLPSYSSAEDHINSFIHRNIPQPINIFQKTPVEHQQQLLPESKTDVAIYFKNFIEKGCTNYYCHLCQSSFTSSITVMRHIETLEHCKLLSNETSKAFYESQYTLYFYELCIRNSIFRLSHKKLKCFTCKGIEISKKVVQSHIKSLEHQTGIVPNSPSNNNQISHNENQIPQITIKNSKSSTEKLIIKKNQLISECYLENRFLKCFENFISVSKSNYFCNLCKKIFSSSSSMFIHILNSSHINLLEERRQKYGISEHKFLHIPKFYESLVRNNVFQVNPREVECLSCNCRMSGYISAEEHINSKKHKITHKSILNEIKSSISLESEDECTDAAVVLPETKKILTKYFKNSIEKRSQDYYCHLCCINLSSSLVMEHIKSQKHYNFAINNCKDYDKVEKKIFYTELCVRNGIFCHTAPGLKCFTCDNLVKKKENIEKHIKSEEHEMNRECRRQNTILPQSEAISVESLTDVKINNALPLQAQSCFSNEKKIEINQNIMPRVSEEIDDTIQLIPICDLENNYLIFYENFIFIRNDSYRCNLCKKSFLSSSILSHINDSHHKNLLEEKRQETGIREHKVLYLPNFYELLIRNNIFQLDSLAIKCLSCECSITDYSTVENHIDSEWHKNNIKLMAVTIDALIPIGSKKKNSSGSRILLPDSKEDFAKYFGNFIEKRQEDYYCHLCCITLSTWLETSAHMEVPKHRNIAKDQYVDTKIQSNLYYSELCIRNSIFNYSSTEFQCFKCKKNFFTMNDVKQHVTSKKHKNKFKVNSITTTATKIVPVSTQNSLNKKNIVIYQSTGSIDGKKINNNQSISNLKLEEKFLNCFKNFICIFNEFYYCCLCENAYLSSVLMLLHINDPIHIMRRQENSIAEHTVLYTPNFYELLVRNNVFQLNSLAVECLSCKCSMFGSISTVEHINGNKHKNTHKSILDKIKSTISVASEDKNADAAIGLPEKKEDFDQYFENFIEKRSKDYYCHLCCNKLSSSKVMMHIKIPKHLNLPKDNYKNTKTQNDFFYTELCVRNGIFSHTGPVLKCFICEKLVGRKKMIEEHVKSEKHETNYSSKSEVNSSLRQPLSLSQSTVNSSNKSIAISSSSELPMTQVQFFELFKNSIFLHKNNCFCNLCEIYFPKSDAMTHIDSRCHKKKTRYGKKKFFKVCIKVLDNFGEFVRNNVFPFNKSTLHCYSCNLKFSNCQTILHHFGNDMHKSGLYKLTTTLIAKEKSLAEESLKEQRKHKSVVNELKTTSEAEEKSRALKSSKKLQKSNYDSSNILSCDIYRYNDTRKNFFHCRVCNLKIRSRNILHVHLSGHFWQLFTDEEIDKLMASAKSQSKKALVLRNESVGQPVLNFLDGRRLAEIKEQAKTGLSPDKKSDKDASSKKKKQRDDKKNKKDPRRHFRNIERDDLDVDENNSSNGLDIYEMNEEIRNLIQVSLSRICIINKDEIYCMICRKNVEYSLQIVYEHFRSIEHSYFVTQMVQDHMKFERYPRELSDFELARGMMEEKSDRHVFCFVCNPAKPATIPNKTESVRFHINSEIHQDKKDKLSANLQQFISNFYSRLERNWFNIQKYWCVICSKKFNLEHKFCHHFKSKPHCKKLQNFIRFEILIFDFCPTCGILYYGFKNTFAYHSECQFHKFYSDKNLYYISQLPKLTEELVANAEENLKVKLTMMESNEATMKNEEELLLNDLKMTINNYGDAKMYPFGSRITGLASMNNNVLNVLTKIEGIVKKKKEIWTIKKTITTSRIPIIKLTHNITSIDCDLSFTNGLTTENTKLVKLYVDKYPMCKKLILFMRYWIDACNLNGQDEIRSYAISWMVIYYLQTKFIFPSVAELMKTEGESRVIGGWETKVAKDFKLPDNIEYSFKDLLYGFFIMYAGFDYRNNIICPLLGRPVKKIDFLVPKNLTNLPDEMLPYVKYTKKNKKVDGFRSDSAMGVQDPFDLSHNLTKAVKKFVMYRFRTYCAISADKLIDK</sequence>
<feature type="region of interest" description="Disordered" evidence="8">
    <location>
        <begin position="243"/>
        <end position="290"/>
    </location>
</feature>
<feature type="region of interest" description="Disordered" evidence="8">
    <location>
        <begin position="1775"/>
        <end position="1827"/>
    </location>
</feature>
<protein>
    <recommendedName>
        <fullName evidence="9">C2H2-type domain-containing protein</fullName>
    </recommendedName>
</protein>
<accession>A0A8J5UWL0</accession>
<feature type="compositionally biased region" description="Basic and acidic residues" evidence="8">
    <location>
        <begin position="1775"/>
        <end position="1803"/>
    </location>
</feature>
<keyword evidence="1" id="KW-0479">Metal-binding</keyword>
<dbReference type="GO" id="GO:0008270">
    <property type="term" value="F:zinc ion binding"/>
    <property type="evidence" value="ECO:0007669"/>
    <property type="project" value="UniProtKB-KW"/>
</dbReference>
<name>A0A8J5UWL0_9HYME</name>
<evidence type="ECO:0000256" key="3">
    <source>
        <dbReference type="ARBA" id="ARBA00022771"/>
    </source>
</evidence>
<keyword evidence="11" id="KW-1185">Reference proteome</keyword>
<feature type="coiled-coil region" evidence="7">
    <location>
        <begin position="844"/>
        <end position="871"/>
    </location>
</feature>
<dbReference type="CDD" id="cd05402">
    <property type="entry name" value="NT_PAP_TUTase"/>
    <property type="match status" value="1"/>
</dbReference>
<organism evidence="10 11">
    <name type="scientific">Cotesia typhae</name>
    <dbReference type="NCBI Taxonomy" id="2053667"/>
    <lineage>
        <taxon>Eukaryota</taxon>
        <taxon>Metazoa</taxon>
        <taxon>Ecdysozoa</taxon>
        <taxon>Arthropoda</taxon>
        <taxon>Hexapoda</taxon>
        <taxon>Insecta</taxon>
        <taxon>Pterygota</taxon>
        <taxon>Neoptera</taxon>
        <taxon>Endopterygota</taxon>
        <taxon>Hymenoptera</taxon>
        <taxon>Apocrita</taxon>
        <taxon>Ichneumonoidea</taxon>
        <taxon>Braconidae</taxon>
        <taxon>Microgastrinae</taxon>
        <taxon>Cotesia</taxon>
    </lineage>
</organism>
<dbReference type="PANTHER" id="PTHR24409:SF295">
    <property type="entry name" value="AZ2-RELATED"/>
    <property type="match status" value="1"/>
</dbReference>
<dbReference type="PANTHER" id="PTHR24409">
    <property type="entry name" value="ZINC FINGER PROTEIN 142"/>
    <property type="match status" value="1"/>
</dbReference>
<keyword evidence="5" id="KW-0460">Magnesium</keyword>